<comment type="caution">
    <text evidence="5">The sequence shown here is derived from an EMBL/GenBank/DDBJ whole genome shotgun (WGS) entry which is preliminary data.</text>
</comment>
<reference evidence="5 6" key="1">
    <citation type="journal article" date="2022" name="Environ. Microbiol. Rep.">
        <title>Eco-phylogenetic analyses reveal divergent evolution of vitamin B12 metabolism in the marine bacterial family 'Psychromonadaceae'.</title>
        <authorList>
            <person name="Jin X."/>
            <person name="Yang Y."/>
            <person name="Cao H."/>
            <person name="Gao B."/>
            <person name="Zhao Z."/>
        </authorList>
    </citation>
    <scope>NUCLEOTIDE SEQUENCE [LARGE SCALE GENOMIC DNA]</scope>
    <source>
        <strain evidence="5 6">MKS20</strain>
    </source>
</reference>
<dbReference type="PANTHER" id="PTHR30154:SF17">
    <property type="entry name" value="DNA-BINDING TRANSCRIPTIONAL ACTIVATOR DECR"/>
    <property type="match status" value="1"/>
</dbReference>
<dbReference type="InterPro" id="IPR019888">
    <property type="entry name" value="Tscrpt_reg_AsnC-like"/>
</dbReference>
<dbReference type="InterPro" id="IPR000485">
    <property type="entry name" value="AsnC-type_HTH_dom"/>
</dbReference>
<dbReference type="InterPro" id="IPR019887">
    <property type="entry name" value="Tscrpt_reg_AsnC/Lrp_C"/>
</dbReference>
<keyword evidence="1" id="KW-0805">Transcription regulation</keyword>
<keyword evidence="6" id="KW-1185">Reference proteome</keyword>
<dbReference type="Gene3D" id="1.10.10.10">
    <property type="entry name" value="Winged helix-like DNA-binding domain superfamily/Winged helix DNA-binding domain"/>
    <property type="match status" value="1"/>
</dbReference>
<keyword evidence="3" id="KW-0804">Transcription</keyword>
<feature type="domain" description="HTH asnC-type" evidence="4">
    <location>
        <begin position="2"/>
        <end position="63"/>
    </location>
</feature>
<dbReference type="Gene3D" id="3.30.70.920">
    <property type="match status" value="1"/>
</dbReference>
<dbReference type="SUPFAM" id="SSF54909">
    <property type="entry name" value="Dimeric alpha+beta barrel"/>
    <property type="match status" value="1"/>
</dbReference>
<dbReference type="EMBL" id="JAIMJA010000016">
    <property type="protein sequence ID" value="MCE2596167.1"/>
    <property type="molecule type" value="Genomic_DNA"/>
</dbReference>
<dbReference type="Proteomes" id="UP001201273">
    <property type="component" value="Unassembled WGS sequence"/>
</dbReference>
<dbReference type="CDD" id="cd00090">
    <property type="entry name" value="HTH_ARSR"/>
    <property type="match status" value="1"/>
</dbReference>
<dbReference type="InterPro" id="IPR019885">
    <property type="entry name" value="Tscrpt_reg_HTH_AsnC-type_CS"/>
</dbReference>
<dbReference type="PROSITE" id="PS50956">
    <property type="entry name" value="HTH_ASNC_2"/>
    <property type="match status" value="1"/>
</dbReference>
<accession>A0ABS8WAY1</accession>
<keyword evidence="2" id="KW-0238">DNA-binding</keyword>
<name>A0ABS8WAY1_9GAMM</name>
<evidence type="ECO:0000256" key="3">
    <source>
        <dbReference type="ARBA" id="ARBA00023163"/>
    </source>
</evidence>
<evidence type="ECO:0000313" key="5">
    <source>
        <dbReference type="EMBL" id="MCE2596167.1"/>
    </source>
</evidence>
<evidence type="ECO:0000313" key="6">
    <source>
        <dbReference type="Proteomes" id="UP001201273"/>
    </source>
</evidence>
<proteinExistence type="predicted"/>
<dbReference type="SUPFAM" id="SSF46785">
    <property type="entry name" value="Winged helix' DNA-binding domain"/>
    <property type="match status" value="1"/>
</dbReference>
<evidence type="ECO:0000256" key="2">
    <source>
        <dbReference type="ARBA" id="ARBA00023125"/>
    </source>
</evidence>
<dbReference type="Pfam" id="PF13412">
    <property type="entry name" value="HTH_24"/>
    <property type="match status" value="1"/>
</dbReference>
<dbReference type="Pfam" id="PF01037">
    <property type="entry name" value="AsnC_trans_reg"/>
    <property type="match status" value="1"/>
</dbReference>
<evidence type="ECO:0000256" key="1">
    <source>
        <dbReference type="ARBA" id="ARBA00023015"/>
    </source>
</evidence>
<dbReference type="InterPro" id="IPR036388">
    <property type="entry name" value="WH-like_DNA-bd_sf"/>
</dbReference>
<sequence length="163" mass="18777">MLDKVDIKILELLQRDVSLSVSDIAEQVNLTTTPCWKRIKRLQDEGVIRHKVALLDPQQLNLDLTAVVQVKTQQHSATWSEAFLSHVKDLDEVMECYRMAGEYDYMLKVVVKDMRSFDAFYKKLVNRVSGLTEVTSSFAMEQLKYTTELPLSAALTKDHYFES</sequence>
<dbReference type="InterPro" id="IPR011008">
    <property type="entry name" value="Dimeric_a/b-barrel"/>
</dbReference>
<evidence type="ECO:0000259" key="4">
    <source>
        <dbReference type="PROSITE" id="PS50956"/>
    </source>
</evidence>
<dbReference type="SMART" id="SM00344">
    <property type="entry name" value="HTH_ASNC"/>
    <property type="match status" value="1"/>
</dbReference>
<dbReference type="RefSeq" id="WP_233053819.1">
    <property type="nucleotide sequence ID" value="NZ_JAIMJA010000016.1"/>
</dbReference>
<dbReference type="PANTHER" id="PTHR30154">
    <property type="entry name" value="LEUCINE-RESPONSIVE REGULATORY PROTEIN"/>
    <property type="match status" value="1"/>
</dbReference>
<gene>
    <name evidence="5" type="ORF">K6Y31_15240</name>
</gene>
<dbReference type="InterPro" id="IPR011991">
    <property type="entry name" value="ArsR-like_HTH"/>
</dbReference>
<dbReference type="PROSITE" id="PS00519">
    <property type="entry name" value="HTH_ASNC_1"/>
    <property type="match status" value="1"/>
</dbReference>
<protein>
    <submittedName>
        <fullName evidence="5">Lrp/AsnC family transcriptional regulator</fullName>
    </submittedName>
</protein>
<organism evidence="5 6">
    <name type="scientific">Motilimonas cestriensis</name>
    <dbReference type="NCBI Taxonomy" id="2742685"/>
    <lineage>
        <taxon>Bacteria</taxon>
        <taxon>Pseudomonadati</taxon>
        <taxon>Pseudomonadota</taxon>
        <taxon>Gammaproteobacteria</taxon>
        <taxon>Alteromonadales</taxon>
        <taxon>Alteromonadales genera incertae sedis</taxon>
        <taxon>Motilimonas</taxon>
    </lineage>
</organism>
<dbReference type="PRINTS" id="PR00033">
    <property type="entry name" value="HTHASNC"/>
</dbReference>
<dbReference type="InterPro" id="IPR036390">
    <property type="entry name" value="WH_DNA-bd_sf"/>
</dbReference>